<dbReference type="Gene3D" id="3.90.70.10">
    <property type="entry name" value="Cysteine proteinases"/>
    <property type="match status" value="1"/>
</dbReference>
<evidence type="ECO:0000259" key="2">
    <source>
        <dbReference type="Pfam" id="PF00112"/>
    </source>
</evidence>
<dbReference type="InterPro" id="IPR000668">
    <property type="entry name" value="Peptidase_C1A_C"/>
</dbReference>
<accession>A0ABY8UPF8</accession>
<feature type="domain" description="Peptidase C1A papain C-terminal" evidence="2">
    <location>
        <begin position="130"/>
        <end position="340"/>
    </location>
</feature>
<dbReference type="Pfam" id="PF00112">
    <property type="entry name" value="Peptidase_C1"/>
    <property type="match status" value="1"/>
</dbReference>
<protein>
    <recommendedName>
        <fullName evidence="2">Peptidase C1A papain C-terminal domain-containing protein</fullName>
    </recommendedName>
</protein>
<sequence length="620" mass="66641">MPANKKRLFAYLLAIIVAVAPFQGPHSSSSSSSSSSGIRLASGQGLSVSADNLGAGAEATANEFEQFESALELATTGGRGRGARGGSNNLGGFANPKSFATMQTAMYYIAGSPQVYDSSNPRHTPGGLNYIGAVNDQKLCSTCVSEAITKAVQISLAATLRNSSGQFAVSPQAFYYCAPPGGRSCKTGWDIPEALKALTENPQWVLPSSCFNTAKLLKGQDEADVGEWSSICAAAAAAAATPTCKDITREQPLFRCSFKSLSSFYQIQQHIRAHGAVVTRMLVNNDFEVQFNASARNKRGLLLLPYRYNITAKPSFAHAALITGYDNSNFTWSVLNSWGRGGDPGQLRSSGVTGDGLFRMQMGLAGVGTPDATYAVSCYPAEGTPLHPNHEQPWARSRRRPLTPESREVLLSNTCYRYTVQEGDTVASIVDHFGLGMRQFVQDKANLRTDVRCTMANYAACAQPGVVGCSLTYQDVNVTSALKAGQQVRVCNQGWSSFAEFDRVAFINGSILAQAPMQEAQAMGLLQVLRAVDSTITASWALQYFVCSMSTGIPIPIHTPNKKSLECWSKQSGWWFVRAERDPEQPYSPKELSTPVSVATITQPDHRSTANPAIVAGKTH</sequence>
<reference evidence="3 4" key="1">
    <citation type="submission" date="2023-05" db="EMBL/GenBank/DDBJ databases">
        <title>A 100% complete, gapless, phased diploid assembly of the Scenedesmus obliquus UTEX 3031 genome.</title>
        <authorList>
            <person name="Biondi T.C."/>
            <person name="Hanschen E.R."/>
            <person name="Kwon T."/>
            <person name="Eng W."/>
            <person name="Kruse C.P.S."/>
            <person name="Koehler S.I."/>
            <person name="Kunde Y."/>
            <person name="Gleasner C.D."/>
            <person name="You Mak K.T."/>
            <person name="Polle J."/>
            <person name="Hovde B.T."/>
            <person name="Starkenburg S.R."/>
        </authorList>
    </citation>
    <scope>NUCLEOTIDE SEQUENCE [LARGE SCALE GENOMIC DNA]</scope>
    <source>
        <strain evidence="3 4">DOE0152z</strain>
    </source>
</reference>
<gene>
    <name evidence="3" type="ORF">OEZ85_001490</name>
</gene>
<dbReference type="Proteomes" id="UP001244341">
    <property type="component" value="Chromosome 15b"/>
</dbReference>
<name>A0ABY8UPF8_TETOB</name>
<evidence type="ECO:0000313" key="3">
    <source>
        <dbReference type="EMBL" id="WIA23160.1"/>
    </source>
</evidence>
<dbReference type="EMBL" id="CP126222">
    <property type="protein sequence ID" value="WIA23160.1"/>
    <property type="molecule type" value="Genomic_DNA"/>
</dbReference>
<keyword evidence="1" id="KW-0732">Signal</keyword>
<dbReference type="InterPro" id="IPR038765">
    <property type="entry name" value="Papain-like_cys_pep_sf"/>
</dbReference>
<evidence type="ECO:0000256" key="1">
    <source>
        <dbReference type="SAM" id="SignalP"/>
    </source>
</evidence>
<feature type="chain" id="PRO_5045544570" description="Peptidase C1A papain C-terminal domain-containing protein" evidence="1">
    <location>
        <begin position="22"/>
        <end position="620"/>
    </location>
</feature>
<dbReference type="CDD" id="cd00118">
    <property type="entry name" value="LysM"/>
    <property type="match status" value="1"/>
</dbReference>
<proteinExistence type="predicted"/>
<keyword evidence="4" id="KW-1185">Reference proteome</keyword>
<organism evidence="3 4">
    <name type="scientific">Tetradesmus obliquus</name>
    <name type="common">Green alga</name>
    <name type="synonym">Acutodesmus obliquus</name>
    <dbReference type="NCBI Taxonomy" id="3088"/>
    <lineage>
        <taxon>Eukaryota</taxon>
        <taxon>Viridiplantae</taxon>
        <taxon>Chlorophyta</taxon>
        <taxon>core chlorophytes</taxon>
        <taxon>Chlorophyceae</taxon>
        <taxon>CS clade</taxon>
        <taxon>Sphaeropleales</taxon>
        <taxon>Scenedesmaceae</taxon>
        <taxon>Tetradesmus</taxon>
    </lineage>
</organism>
<feature type="signal peptide" evidence="1">
    <location>
        <begin position="1"/>
        <end position="21"/>
    </location>
</feature>
<dbReference type="SUPFAM" id="SSF54001">
    <property type="entry name" value="Cysteine proteinases"/>
    <property type="match status" value="1"/>
</dbReference>
<dbReference type="InterPro" id="IPR018392">
    <property type="entry name" value="LysM"/>
</dbReference>
<evidence type="ECO:0000313" key="4">
    <source>
        <dbReference type="Proteomes" id="UP001244341"/>
    </source>
</evidence>